<dbReference type="OrthoDB" id="10018191at2759"/>
<keyword evidence="4 7" id="KW-0863">Zinc-finger</keyword>
<evidence type="ECO:0000256" key="8">
    <source>
        <dbReference type="SAM" id="MobiDB-lite"/>
    </source>
</evidence>
<feature type="region of interest" description="Disordered" evidence="8">
    <location>
        <begin position="259"/>
        <end position="334"/>
    </location>
</feature>
<dbReference type="GO" id="GO:0008270">
    <property type="term" value="F:zinc ion binding"/>
    <property type="evidence" value="ECO:0007669"/>
    <property type="project" value="UniProtKB-KW"/>
</dbReference>
<protein>
    <recommendedName>
        <fullName evidence="9">C2H2-type domain-containing protein</fullName>
    </recommendedName>
</protein>
<dbReference type="Pfam" id="PF00096">
    <property type="entry name" value="zf-C2H2"/>
    <property type="match status" value="2"/>
</dbReference>
<proteinExistence type="predicted"/>
<reference evidence="10" key="1">
    <citation type="journal article" date="2020" name="Stud. Mycol.">
        <title>101 Dothideomycetes genomes: a test case for predicting lifestyles and emergence of pathogens.</title>
        <authorList>
            <person name="Haridas S."/>
            <person name="Albert R."/>
            <person name="Binder M."/>
            <person name="Bloem J."/>
            <person name="Labutti K."/>
            <person name="Salamov A."/>
            <person name="Andreopoulos B."/>
            <person name="Baker S."/>
            <person name="Barry K."/>
            <person name="Bills G."/>
            <person name="Bluhm B."/>
            <person name="Cannon C."/>
            <person name="Castanera R."/>
            <person name="Culley D."/>
            <person name="Daum C."/>
            <person name="Ezra D."/>
            <person name="Gonzalez J."/>
            <person name="Henrissat B."/>
            <person name="Kuo A."/>
            <person name="Liang C."/>
            <person name="Lipzen A."/>
            <person name="Lutzoni F."/>
            <person name="Magnuson J."/>
            <person name="Mondo S."/>
            <person name="Nolan M."/>
            <person name="Ohm R."/>
            <person name="Pangilinan J."/>
            <person name="Park H.-J."/>
            <person name="Ramirez L."/>
            <person name="Alfaro M."/>
            <person name="Sun H."/>
            <person name="Tritt A."/>
            <person name="Yoshinaga Y."/>
            <person name="Zwiers L.-H."/>
            <person name="Turgeon B."/>
            <person name="Goodwin S."/>
            <person name="Spatafora J."/>
            <person name="Crous P."/>
            <person name="Grigoriev I."/>
        </authorList>
    </citation>
    <scope>NUCLEOTIDE SEQUENCE</scope>
    <source>
        <strain evidence="10">CBS 627.86</strain>
    </source>
</reference>
<evidence type="ECO:0000259" key="9">
    <source>
        <dbReference type="PROSITE" id="PS50157"/>
    </source>
</evidence>
<keyword evidence="3" id="KW-0677">Repeat</keyword>
<keyword evidence="5" id="KW-0862">Zinc</keyword>
<feature type="compositionally biased region" description="Low complexity" evidence="8">
    <location>
        <begin position="513"/>
        <end position="525"/>
    </location>
</feature>
<feature type="compositionally biased region" description="Basic residues" evidence="8">
    <location>
        <begin position="317"/>
        <end position="327"/>
    </location>
</feature>
<comment type="subcellular location">
    <subcellularLocation>
        <location evidence="1">Nucleus</location>
    </subcellularLocation>
</comment>
<dbReference type="GO" id="GO:0000785">
    <property type="term" value="C:chromatin"/>
    <property type="evidence" value="ECO:0007669"/>
    <property type="project" value="TreeGrafter"/>
</dbReference>
<evidence type="ECO:0000256" key="2">
    <source>
        <dbReference type="ARBA" id="ARBA00022723"/>
    </source>
</evidence>
<organism evidence="10 11">
    <name type="scientific">Lophiotrema nucula</name>
    <dbReference type="NCBI Taxonomy" id="690887"/>
    <lineage>
        <taxon>Eukaryota</taxon>
        <taxon>Fungi</taxon>
        <taxon>Dikarya</taxon>
        <taxon>Ascomycota</taxon>
        <taxon>Pezizomycotina</taxon>
        <taxon>Dothideomycetes</taxon>
        <taxon>Pleosporomycetidae</taxon>
        <taxon>Pleosporales</taxon>
        <taxon>Lophiotremataceae</taxon>
        <taxon>Lophiotrema</taxon>
    </lineage>
</organism>
<evidence type="ECO:0000256" key="3">
    <source>
        <dbReference type="ARBA" id="ARBA00022737"/>
    </source>
</evidence>
<gene>
    <name evidence="10" type="ORF">BDV96DRAFT_628749</name>
</gene>
<dbReference type="PROSITE" id="PS00028">
    <property type="entry name" value="ZINC_FINGER_C2H2_1"/>
    <property type="match status" value="1"/>
</dbReference>
<dbReference type="Gene3D" id="3.30.160.60">
    <property type="entry name" value="Classic Zinc Finger"/>
    <property type="match status" value="2"/>
</dbReference>
<dbReference type="InterPro" id="IPR051059">
    <property type="entry name" value="VerF-like"/>
</dbReference>
<keyword evidence="11" id="KW-1185">Reference proteome</keyword>
<keyword evidence="2" id="KW-0479">Metal-binding</keyword>
<dbReference type="Proteomes" id="UP000799770">
    <property type="component" value="Unassembled WGS sequence"/>
</dbReference>
<dbReference type="SUPFAM" id="SSF57667">
    <property type="entry name" value="beta-beta-alpha zinc fingers"/>
    <property type="match status" value="1"/>
</dbReference>
<evidence type="ECO:0000256" key="1">
    <source>
        <dbReference type="ARBA" id="ARBA00004123"/>
    </source>
</evidence>
<dbReference type="EMBL" id="ML977314">
    <property type="protein sequence ID" value="KAF2120252.1"/>
    <property type="molecule type" value="Genomic_DNA"/>
</dbReference>
<feature type="domain" description="C2H2-type" evidence="9">
    <location>
        <begin position="367"/>
        <end position="400"/>
    </location>
</feature>
<feature type="region of interest" description="Disordered" evidence="8">
    <location>
        <begin position="29"/>
        <end position="53"/>
    </location>
</feature>
<dbReference type="PANTHER" id="PTHR40626:SF32">
    <property type="entry name" value="ZINC FINGER PROTEIN RST2"/>
    <property type="match status" value="1"/>
</dbReference>
<dbReference type="GO" id="GO:0005634">
    <property type="term" value="C:nucleus"/>
    <property type="evidence" value="ECO:0007669"/>
    <property type="project" value="UniProtKB-SubCell"/>
</dbReference>
<feature type="region of interest" description="Disordered" evidence="8">
    <location>
        <begin position="513"/>
        <end position="532"/>
    </location>
</feature>
<keyword evidence="6" id="KW-0539">Nucleus</keyword>
<accession>A0A6A5ZKX9</accession>
<evidence type="ECO:0000313" key="10">
    <source>
        <dbReference type="EMBL" id="KAF2120252.1"/>
    </source>
</evidence>
<dbReference type="PANTHER" id="PTHR40626">
    <property type="entry name" value="MIP31509P"/>
    <property type="match status" value="1"/>
</dbReference>
<feature type="domain" description="C2H2-type" evidence="9">
    <location>
        <begin position="401"/>
        <end position="423"/>
    </location>
</feature>
<dbReference type="SMART" id="SM00355">
    <property type="entry name" value="ZnF_C2H2"/>
    <property type="match status" value="2"/>
</dbReference>
<name>A0A6A5ZKX9_9PLEO</name>
<evidence type="ECO:0000313" key="11">
    <source>
        <dbReference type="Proteomes" id="UP000799770"/>
    </source>
</evidence>
<sequence>MPETGDRTFDDSMMVMAGSTDFRRSNAYGRTRHGASTSGFLTPPSPFEGRRDSIASSQSSYCHSFGSATDCSGPVTPPTCGRSPLADDGFNDAVSYELANDYQGHSFHGLPLAPHMKEPSMTDGVCDQWVMVPSPVVQALQTHPFRSHTFNASSGEFGPSLHANMDSHAGLNGIATTSVDPAWGNVPALAWSEGEQQPNRIADQQIFHSYYPGLLNGQFHHTMGVSTETIIPSESMFDVHDDFVHVNASTFVDEPLDNIEQSFCPSPEEVSFKRERSASIKEDPDLQDEKPSVQRSIYETPTGGKSVKRERRDGGTKKKLKPKKKNPKPAGDRRLASGVVGLFLEDLEYDPVTAKLVSTVSTRAPLNVCRVWKNGQRCGKVFKRPEHLKRHEYTHSGEQNFPCKICPRTFSRNDNCLAHYGTHLRMPGKKDGRNPKFTIREIEEMLAGEDPKIIEKMRAKWRSEAEQATNRFLSFNCNIGTCVSVAGVEFVEHEVKEMGGGMSRRSARVVAKSSSLLSSDRQMSKQSLARQL</sequence>
<evidence type="ECO:0000256" key="6">
    <source>
        <dbReference type="ARBA" id="ARBA00023242"/>
    </source>
</evidence>
<dbReference type="PROSITE" id="PS50157">
    <property type="entry name" value="ZINC_FINGER_C2H2_2"/>
    <property type="match status" value="2"/>
</dbReference>
<evidence type="ECO:0000256" key="7">
    <source>
        <dbReference type="PROSITE-ProRule" id="PRU00042"/>
    </source>
</evidence>
<feature type="compositionally biased region" description="Basic and acidic residues" evidence="8">
    <location>
        <begin position="270"/>
        <end position="292"/>
    </location>
</feature>
<evidence type="ECO:0000256" key="5">
    <source>
        <dbReference type="ARBA" id="ARBA00022833"/>
    </source>
</evidence>
<dbReference type="GO" id="GO:0000981">
    <property type="term" value="F:DNA-binding transcription factor activity, RNA polymerase II-specific"/>
    <property type="evidence" value="ECO:0007669"/>
    <property type="project" value="InterPro"/>
</dbReference>
<dbReference type="InterPro" id="IPR036236">
    <property type="entry name" value="Znf_C2H2_sf"/>
</dbReference>
<dbReference type="GO" id="GO:0000978">
    <property type="term" value="F:RNA polymerase II cis-regulatory region sequence-specific DNA binding"/>
    <property type="evidence" value="ECO:0007669"/>
    <property type="project" value="InterPro"/>
</dbReference>
<dbReference type="AlphaFoldDB" id="A0A6A5ZKX9"/>
<evidence type="ECO:0000256" key="4">
    <source>
        <dbReference type="ARBA" id="ARBA00022771"/>
    </source>
</evidence>
<dbReference type="InterPro" id="IPR013087">
    <property type="entry name" value="Znf_C2H2_type"/>
</dbReference>